<evidence type="ECO:0000313" key="23">
    <source>
        <dbReference type="Proteomes" id="UP000220158"/>
    </source>
</evidence>
<comment type="subcellular location">
    <subcellularLocation>
        <location evidence="1">Cell inner membrane</location>
    </subcellularLocation>
</comment>
<dbReference type="SUPFAM" id="SSF53901">
    <property type="entry name" value="Thiolase-like"/>
    <property type="match status" value="2"/>
</dbReference>
<dbReference type="CDD" id="cd00834">
    <property type="entry name" value="KAS_I_II"/>
    <property type="match status" value="1"/>
</dbReference>
<evidence type="ECO:0000256" key="4">
    <source>
        <dbReference type="ARBA" id="ARBA00022458"/>
    </source>
</evidence>
<proteinExistence type="inferred from homology"/>
<keyword evidence="15" id="KW-0012">Acyltransferase</keyword>
<dbReference type="FunFam" id="3.40.47.10:FF:000059">
    <property type="entry name" value="Beta-ketoacyl-acyl-carrier-protein synthase II"/>
    <property type="match status" value="1"/>
</dbReference>
<dbReference type="InterPro" id="IPR014031">
    <property type="entry name" value="Ketoacyl_synth_C"/>
</dbReference>
<dbReference type="InterPro" id="IPR000794">
    <property type="entry name" value="Beta-ketoacyl_synthase"/>
</dbReference>
<feature type="signal peptide" evidence="20">
    <location>
        <begin position="1"/>
        <end position="23"/>
    </location>
</feature>
<dbReference type="PROSITE" id="PS52004">
    <property type="entry name" value="KS3_2"/>
    <property type="match status" value="1"/>
</dbReference>
<evidence type="ECO:0000259" key="21">
    <source>
        <dbReference type="PROSITE" id="PS52004"/>
    </source>
</evidence>
<dbReference type="OrthoDB" id="5334845at2759"/>
<dbReference type="AlphaFoldDB" id="A0A1J1HBS6"/>
<keyword evidence="6" id="KW-0444">Lipid biosynthesis</keyword>
<name>A0A1J1HBS6_PLARL</name>
<keyword evidence="9" id="KW-0812">Transmembrane</keyword>
<evidence type="ECO:0000256" key="7">
    <source>
        <dbReference type="ARBA" id="ARBA00022519"/>
    </source>
</evidence>
<evidence type="ECO:0000256" key="12">
    <source>
        <dbReference type="ARBA" id="ARBA00023098"/>
    </source>
</evidence>
<evidence type="ECO:0000256" key="10">
    <source>
        <dbReference type="ARBA" id="ARBA00022832"/>
    </source>
</evidence>
<accession>A0A1J1HBS6</accession>
<evidence type="ECO:0000256" key="14">
    <source>
        <dbReference type="ARBA" id="ARBA00023160"/>
    </source>
</evidence>
<dbReference type="NCBIfam" id="TIGR03150">
    <property type="entry name" value="fabF"/>
    <property type="match status" value="1"/>
</dbReference>
<evidence type="ECO:0000256" key="15">
    <source>
        <dbReference type="ARBA" id="ARBA00023315"/>
    </source>
</evidence>
<dbReference type="Gene3D" id="3.40.47.10">
    <property type="match status" value="1"/>
</dbReference>
<evidence type="ECO:0000256" key="2">
    <source>
        <dbReference type="ARBA" id="ARBA00008467"/>
    </source>
</evidence>
<keyword evidence="8 19" id="KW-0808">Transferase</keyword>
<sequence>MRTYSYYFFFFFFFFFLISQVYSKKYGYVKNSAQRTTKNIFRNIRLYNSYNSNQLKNYCETSRVVCTGLGVVTGVGIGVEHFWNNLISGYNSIDKITKFDVTGMACGIGSEINKNDFNPYDFYTNKKDVNRNDDCTHYAVAATRLAIDDAKIDLNKIDSDKVGTIIGSGIGGLLFLEKEMKTLHEKGHKRITPYLIPAMIANTPSGFVSIENNLRGISLGMLSACATSGNTIGEAYRYIKYKEYDVMICGGTEASITPISFAGFNALRALCVGYNDNPKKGCRPFDLKRSGFVMGEGSGILILESYEHAIKRNAKIYGEILAYSSESDAYHITAPEPNGRGLTSSIKKALRMGNVNISDVKYVNAHGTSTNLNDKIETKVLKNVFKDHAYKLHVSSTKSMTGHCIGAAGAIESIACLKAMQTNIIPPTINYENEDPECDLDYTPNKSFYSKEDIDISLNTNLGFGGHNTALLFKKISK</sequence>
<dbReference type="Pfam" id="PF00109">
    <property type="entry name" value="ketoacyl-synt"/>
    <property type="match status" value="1"/>
</dbReference>
<evidence type="ECO:0000313" key="22">
    <source>
        <dbReference type="EMBL" id="CRH00875.1"/>
    </source>
</evidence>
<evidence type="ECO:0000256" key="1">
    <source>
        <dbReference type="ARBA" id="ARBA00004533"/>
    </source>
</evidence>
<protein>
    <recommendedName>
        <fullName evidence="17">Nodulation protein E</fullName>
        <ecNumber evidence="3">2.3.1.41</ecNumber>
    </recommendedName>
    <alternativeName>
        <fullName evidence="18">Host-specificity of nodulation protein B</fullName>
    </alternativeName>
</protein>
<evidence type="ECO:0000256" key="18">
    <source>
        <dbReference type="ARBA" id="ARBA00041756"/>
    </source>
</evidence>
<evidence type="ECO:0000256" key="19">
    <source>
        <dbReference type="RuleBase" id="RU003694"/>
    </source>
</evidence>
<dbReference type="InterPro" id="IPR016039">
    <property type="entry name" value="Thiolase-like"/>
</dbReference>
<dbReference type="NCBIfam" id="NF005589">
    <property type="entry name" value="PRK07314.1"/>
    <property type="match status" value="1"/>
</dbReference>
<dbReference type="GO" id="GO:0005886">
    <property type="term" value="C:plasma membrane"/>
    <property type="evidence" value="ECO:0007669"/>
    <property type="project" value="UniProtKB-SubCell"/>
</dbReference>
<dbReference type="PROSITE" id="PS00606">
    <property type="entry name" value="KS3_1"/>
    <property type="match status" value="1"/>
</dbReference>
<dbReference type="PANTHER" id="PTHR11712:SF352">
    <property type="entry name" value="3-OXOACYL-[ACYL-CARRIER-PROTEIN] SYNTHASE"/>
    <property type="match status" value="1"/>
</dbReference>
<dbReference type="Proteomes" id="UP000220158">
    <property type="component" value="Chromosome 11"/>
</dbReference>
<evidence type="ECO:0000256" key="6">
    <source>
        <dbReference type="ARBA" id="ARBA00022516"/>
    </source>
</evidence>
<keyword evidence="12" id="KW-0443">Lipid metabolism</keyword>
<dbReference type="PANTHER" id="PTHR11712">
    <property type="entry name" value="POLYKETIDE SYNTHASE-RELATED"/>
    <property type="match status" value="1"/>
</dbReference>
<reference evidence="22 23" key="1">
    <citation type="submission" date="2015-04" db="EMBL/GenBank/DDBJ databases">
        <authorList>
            <consortium name="Pathogen Informatics"/>
        </authorList>
    </citation>
    <scope>NUCLEOTIDE SEQUENCE [LARGE SCALE GENOMIC DNA]</scope>
    <source>
        <strain evidence="22 23">SGS1</strain>
    </source>
</reference>
<evidence type="ECO:0000256" key="11">
    <source>
        <dbReference type="ARBA" id="ARBA00022989"/>
    </source>
</evidence>
<evidence type="ECO:0000256" key="17">
    <source>
        <dbReference type="ARBA" id="ARBA00039445"/>
    </source>
</evidence>
<dbReference type="InterPro" id="IPR014030">
    <property type="entry name" value="Ketoacyl_synth_N"/>
</dbReference>
<keyword evidence="20" id="KW-0732">Signal</keyword>
<keyword evidence="11" id="KW-1133">Transmembrane helix</keyword>
<keyword evidence="5" id="KW-1003">Cell membrane</keyword>
<organism evidence="22 23">
    <name type="scientific">Plasmodium relictum</name>
    <dbReference type="NCBI Taxonomy" id="85471"/>
    <lineage>
        <taxon>Eukaryota</taxon>
        <taxon>Sar</taxon>
        <taxon>Alveolata</taxon>
        <taxon>Apicomplexa</taxon>
        <taxon>Aconoidasida</taxon>
        <taxon>Haemosporida</taxon>
        <taxon>Plasmodiidae</taxon>
        <taxon>Plasmodium</taxon>
        <taxon>Plasmodium (Haemamoeba)</taxon>
    </lineage>
</organism>
<dbReference type="VEuPathDB" id="PlasmoDB:PRELSG_1122000"/>
<evidence type="ECO:0000256" key="13">
    <source>
        <dbReference type="ARBA" id="ARBA00023136"/>
    </source>
</evidence>
<evidence type="ECO:0000256" key="8">
    <source>
        <dbReference type="ARBA" id="ARBA00022679"/>
    </source>
</evidence>
<dbReference type="SMART" id="SM00825">
    <property type="entry name" value="PKS_KS"/>
    <property type="match status" value="1"/>
</dbReference>
<feature type="domain" description="Ketosynthase family 3 (KS3)" evidence="21">
    <location>
        <begin position="61"/>
        <end position="475"/>
    </location>
</feature>
<dbReference type="EC" id="2.3.1.41" evidence="3"/>
<evidence type="ECO:0000256" key="9">
    <source>
        <dbReference type="ARBA" id="ARBA00022692"/>
    </source>
</evidence>
<keyword evidence="7" id="KW-0997">Cell inner membrane</keyword>
<dbReference type="GO" id="GO:0006633">
    <property type="term" value="P:fatty acid biosynthetic process"/>
    <property type="evidence" value="ECO:0007669"/>
    <property type="project" value="UniProtKB-KW"/>
</dbReference>
<dbReference type="EMBL" id="LN835306">
    <property type="protein sequence ID" value="CRH00875.1"/>
    <property type="molecule type" value="Genomic_DNA"/>
</dbReference>
<keyword evidence="10" id="KW-0276">Fatty acid metabolism</keyword>
<comment type="similarity">
    <text evidence="2 19">Belongs to the thiolase-like superfamily. Beta-ketoacyl-ACP synthases family.</text>
</comment>
<keyword evidence="23" id="KW-1185">Reference proteome</keyword>
<gene>
    <name evidence="22" type="primary">FabB</name>
    <name evidence="22" type="synonym">FabF</name>
    <name evidence="22" type="ORF">PRELSG_1122000</name>
</gene>
<dbReference type="OMA" id="QIGHCLG"/>
<feature type="chain" id="PRO_5012949813" description="Nodulation protein E" evidence="20">
    <location>
        <begin position="24"/>
        <end position="478"/>
    </location>
</feature>
<dbReference type="InterPro" id="IPR018201">
    <property type="entry name" value="Ketoacyl_synth_AS"/>
</dbReference>
<evidence type="ECO:0000256" key="3">
    <source>
        <dbReference type="ARBA" id="ARBA00013191"/>
    </source>
</evidence>
<dbReference type="Pfam" id="PF02801">
    <property type="entry name" value="Ketoacyl-synt_C"/>
    <property type="match status" value="1"/>
</dbReference>
<evidence type="ECO:0000256" key="5">
    <source>
        <dbReference type="ARBA" id="ARBA00022475"/>
    </source>
</evidence>
<keyword evidence="13" id="KW-0472">Membrane</keyword>
<keyword evidence="4" id="KW-0536">Nodulation</keyword>
<dbReference type="InterPro" id="IPR017568">
    <property type="entry name" value="3-oxoacyl-ACP_synth-2"/>
</dbReference>
<comment type="function">
    <text evidence="16">Proposed to synthesize NOD factor fatty acyl chain. Involved in the synthesis of a highly unsaturated fatty acid moiety, which forms part of a lipo-oligosaccharide that is responsible for host specificity.</text>
</comment>
<dbReference type="GO" id="GO:0004315">
    <property type="term" value="F:3-oxoacyl-[acyl-carrier-protein] synthase activity"/>
    <property type="evidence" value="ECO:0007669"/>
    <property type="project" value="UniProtKB-EC"/>
</dbReference>
<keyword evidence="14" id="KW-0275">Fatty acid biosynthesis</keyword>
<dbReference type="InterPro" id="IPR020841">
    <property type="entry name" value="PKS_Beta-ketoAc_synthase_dom"/>
</dbReference>
<evidence type="ECO:0000256" key="20">
    <source>
        <dbReference type="SAM" id="SignalP"/>
    </source>
</evidence>
<evidence type="ECO:0000256" key="16">
    <source>
        <dbReference type="ARBA" id="ARBA00037576"/>
    </source>
</evidence>